<proteinExistence type="predicted"/>
<dbReference type="Pfam" id="PF06042">
    <property type="entry name" value="NTP_transf_6"/>
    <property type="match status" value="1"/>
</dbReference>
<dbReference type="RefSeq" id="WP_255895344.1">
    <property type="nucleotide sequence ID" value="NZ_JAMZEG020000002.1"/>
</dbReference>
<keyword evidence="2" id="KW-1185">Reference proteome</keyword>
<dbReference type="Proteomes" id="UP001139522">
    <property type="component" value="Unassembled WGS sequence"/>
</dbReference>
<dbReference type="PANTHER" id="PTHR39166:SF1">
    <property type="entry name" value="BLL1166 PROTEIN"/>
    <property type="match status" value="1"/>
</dbReference>
<dbReference type="EMBL" id="JAMZEG020000002">
    <property type="protein sequence ID" value="MDE8602941.1"/>
    <property type="molecule type" value="Genomic_DNA"/>
</dbReference>
<protein>
    <submittedName>
        <fullName evidence="1">Nucleotidyltransferase family protein</fullName>
    </submittedName>
</protein>
<name>A0ABT5WH09_9GAMM</name>
<evidence type="ECO:0000313" key="2">
    <source>
        <dbReference type="Proteomes" id="UP001139522"/>
    </source>
</evidence>
<dbReference type="PANTHER" id="PTHR39166">
    <property type="entry name" value="BLL1166 PROTEIN"/>
    <property type="match status" value="1"/>
</dbReference>
<dbReference type="InterPro" id="IPR009267">
    <property type="entry name" value="NTP_transf_6"/>
</dbReference>
<gene>
    <name evidence="1" type="ORF">M3I01_008390</name>
</gene>
<organism evidence="1 2">
    <name type="scientific">Marinomonas maritima</name>
    <dbReference type="NCBI Taxonomy" id="2940935"/>
    <lineage>
        <taxon>Bacteria</taxon>
        <taxon>Pseudomonadati</taxon>
        <taxon>Pseudomonadota</taxon>
        <taxon>Gammaproteobacteria</taxon>
        <taxon>Oceanospirillales</taxon>
        <taxon>Oceanospirillaceae</taxon>
        <taxon>Marinomonas</taxon>
    </lineage>
</organism>
<evidence type="ECO:0000313" key="1">
    <source>
        <dbReference type="EMBL" id="MDE8602941.1"/>
    </source>
</evidence>
<sequence>MNRIIRLIEQDKVRIKALKSVASLSLPQCYIAAGFIRNLVWDSLHGKQTPTPLNDVDVIYYDASESNENEYLELEARLLTLMPELNWQVRNQARMHIRNNDKPYLNSVDAMSYWPEKETAVAIRKLENQDYECVSVFGFDSLFDLKLSHNTKRTKAIFKHRVKSKQWLNHWPKLVLVY</sequence>
<comment type="caution">
    <text evidence="1">The sequence shown here is derived from an EMBL/GenBank/DDBJ whole genome shotgun (WGS) entry which is preliminary data.</text>
</comment>
<accession>A0ABT5WH09</accession>
<reference evidence="1" key="1">
    <citation type="submission" date="2023-01" db="EMBL/GenBank/DDBJ databases">
        <title>Psychroserpens sp. MSW6 and Marinomonas sp. RSW2, isolated from seawater.</title>
        <authorList>
            <person name="Kristyanto S."/>
            <person name="Jung J."/>
            <person name="Kim J.M."/>
            <person name="Jeon C.O."/>
        </authorList>
    </citation>
    <scope>NUCLEOTIDE SEQUENCE</scope>
    <source>
        <strain evidence="1">RSW2</strain>
    </source>
</reference>